<evidence type="ECO:0000313" key="4">
    <source>
        <dbReference type="EMBL" id="PBL03733.1"/>
    </source>
</evidence>
<keyword evidence="2" id="KW-0812">Transmembrane</keyword>
<sequence>MDDSLASLLNMPDPRENEDERDSSDSPVAEILPSLPRYRSSLGLRTGPEHAGAHAKGNGPLDYEQRYAEDARGEEMGPFARIWRIFLDECVRFDSDMVDDWRDRLDVLLVFAGLFSAVVSTFVVQTSQNLQADYSEVSASLLFELISVQRAIANGIPVNNISRSGFTPSTVFTPSILDSWVNWLFFTSLSLSLSTASVAVLTKQWTYHYISVPSGTPRDRSRIRHFRYMGLRNWHVPVIIGLLPVLMHASLGLFLLGLVVYLVPLHIEIAYTVGAMSLLTFFAYFATTFLPLFYPQCPYKTPLSAYAYPLYSQFCHVFLPKLFRVHSTPSARASSMKDAEALAVNDNVYATDARALAWLHSMSSNPIVRSISIQSMSALSLKSTNALKSELVDVAVLCRQEIKRTFESEWCPDDQDIMEAKAERFLRAYLRFRAEPGLIPWPFPRRPQLDIHTQLVSFGIIDWGTAVNLHPTSCQYLRATIVGSPKEQVQRQQPIIWAHILKNVLLEGVRGLLCPESNHFDVHLYRKLLQAFPQDFWSPSWADPPLAFRSNAVQGIGWQFCPQIEILDVPSCDSPAPFTDAIHSCLYPYLAKLLIEHFTGGNSRFSLARIADRKHPVQIQLLLAVLELSCERAWIWNDAGLLVSTVIACLEPYLKGMDADETDREGWTAIFESLCSVMQSDAFGTIDSHISWPDQRSILESFTMCLMKLDAKWEDASFCTSWPVLARKIIQTLLEDRMPQIPMRAGQIFSHRLIAPYMYETFVHNRCFDRIRATPWTFHYLVVEAYVDGLEHLSDAMDRQSATQHLLTVDNLLVVFKIVAASESEECLQKLARIRPRDPVWEEVFDTFDNRTSDEEFWTPYVYDCDGEGTWERFTRMVADFRVSLTGCASSELKFGESSLHISTEEQLTLSPPSPEGFLWEWSLWRQRRDTTLKAEWVETV</sequence>
<keyword evidence="5" id="KW-1185">Reference proteome</keyword>
<gene>
    <name evidence="4" type="ORF">ARMGADRAFT_1157799</name>
</gene>
<name>A0A2H3EKD5_ARMGA</name>
<dbReference type="OrthoDB" id="2874941at2759"/>
<dbReference type="OMA" id="IDSHISW"/>
<dbReference type="EMBL" id="KZ293644">
    <property type="protein sequence ID" value="PBL03733.1"/>
    <property type="molecule type" value="Genomic_DNA"/>
</dbReference>
<organism evidence="4 5">
    <name type="scientific">Armillaria gallica</name>
    <name type="common">Bulbous honey fungus</name>
    <name type="synonym">Armillaria bulbosa</name>
    <dbReference type="NCBI Taxonomy" id="47427"/>
    <lineage>
        <taxon>Eukaryota</taxon>
        <taxon>Fungi</taxon>
        <taxon>Dikarya</taxon>
        <taxon>Basidiomycota</taxon>
        <taxon>Agaricomycotina</taxon>
        <taxon>Agaricomycetes</taxon>
        <taxon>Agaricomycetidae</taxon>
        <taxon>Agaricales</taxon>
        <taxon>Marasmiineae</taxon>
        <taxon>Physalacriaceae</taxon>
        <taxon>Armillaria</taxon>
    </lineage>
</organism>
<feature type="transmembrane region" description="Helical" evidence="2">
    <location>
        <begin position="269"/>
        <end position="294"/>
    </location>
</feature>
<evidence type="ECO:0000256" key="2">
    <source>
        <dbReference type="SAM" id="Phobius"/>
    </source>
</evidence>
<dbReference type="AlphaFoldDB" id="A0A2H3EKD5"/>
<evidence type="ECO:0000313" key="5">
    <source>
        <dbReference type="Proteomes" id="UP000217790"/>
    </source>
</evidence>
<accession>A0A2H3EKD5</accession>
<feature type="transmembrane region" description="Helical" evidence="2">
    <location>
        <begin position="105"/>
        <end position="124"/>
    </location>
</feature>
<dbReference type="InterPro" id="IPR045338">
    <property type="entry name" value="DUF6535"/>
</dbReference>
<dbReference type="Pfam" id="PF20153">
    <property type="entry name" value="DUF6535"/>
    <property type="match status" value="1"/>
</dbReference>
<evidence type="ECO:0000259" key="3">
    <source>
        <dbReference type="Pfam" id="PF20153"/>
    </source>
</evidence>
<keyword evidence="2" id="KW-0472">Membrane</keyword>
<dbReference type="STRING" id="47427.A0A2H3EKD5"/>
<feature type="region of interest" description="Disordered" evidence="1">
    <location>
        <begin position="1"/>
        <end position="30"/>
    </location>
</feature>
<dbReference type="Proteomes" id="UP000217790">
    <property type="component" value="Unassembled WGS sequence"/>
</dbReference>
<proteinExistence type="predicted"/>
<dbReference type="InParanoid" id="A0A2H3EKD5"/>
<evidence type="ECO:0000256" key="1">
    <source>
        <dbReference type="SAM" id="MobiDB-lite"/>
    </source>
</evidence>
<protein>
    <recommendedName>
        <fullName evidence="3">DUF6535 domain-containing protein</fullName>
    </recommendedName>
</protein>
<reference evidence="5" key="1">
    <citation type="journal article" date="2017" name="Nat. Ecol. Evol.">
        <title>Genome expansion and lineage-specific genetic innovations in the forest pathogenic fungi Armillaria.</title>
        <authorList>
            <person name="Sipos G."/>
            <person name="Prasanna A.N."/>
            <person name="Walter M.C."/>
            <person name="O'Connor E."/>
            <person name="Balint B."/>
            <person name="Krizsan K."/>
            <person name="Kiss B."/>
            <person name="Hess J."/>
            <person name="Varga T."/>
            <person name="Slot J."/>
            <person name="Riley R."/>
            <person name="Boka B."/>
            <person name="Rigling D."/>
            <person name="Barry K."/>
            <person name="Lee J."/>
            <person name="Mihaltcheva S."/>
            <person name="LaButti K."/>
            <person name="Lipzen A."/>
            <person name="Waldron R."/>
            <person name="Moloney N.M."/>
            <person name="Sperisen C."/>
            <person name="Kredics L."/>
            <person name="Vagvoelgyi C."/>
            <person name="Patrignani A."/>
            <person name="Fitzpatrick D."/>
            <person name="Nagy I."/>
            <person name="Doyle S."/>
            <person name="Anderson J.B."/>
            <person name="Grigoriev I.V."/>
            <person name="Gueldener U."/>
            <person name="Muensterkoetter M."/>
            <person name="Nagy L.G."/>
        </authorList>
    </citation>
    <scope>NUCLEOTIDE SEQUENCE [LARGE SCALE GENOMIC DNA]</scope>
    <source>
        <strain evidence="5">Ar21-2</strain>
    </source>
</reference>
<feature type="transmembrane region" description="Helical" evidence="2">
    <location>
        <begin position="180"/>
        <end position="201"/>
    </location>
</feature>
<feature type="domain" description="DUF6535" evidence="3">
    <location>
        <begin position="83"/>
        <end position="263"/>
    </location>
</feature>
<keyword evidence="2" id="KW-1133">Transmembrane helix</keyword>
<feature type="transmembrane region" description="Helical" evidence="2">
    <location>
        <begin position="234"/>
        <end position="263"/>
    </location>
</feature>